<dbReference type="Gene3D" id="1.20.1070.10">
    <property type="entry name" value="Rhodopsin 7-helix transmembrane proteins"/>
    <property type="match status" value="2"/>
</dbReference>
<feature type="transmembrane region" description="Helical" evidence="10">
    <location>
        <begin position="251"/>
        <end position="272"/>
    </location>
</feature>
<keyword evidence="5 10" id="KW-0472">Membrane</keyword>
<keyword evidence="2 9" id="KW-0812">Transmembrane</keyword>
<keyword evidence="7" id="KW-0325">Glycoprotein</keyword>
<evidence type="ECO:0000256" key="6">
    <source>
        <dbReference type="ARBA" id="ARBA00023170"/>
    </source>
</evidence>
<evidence type="ECO:0000256" key="9">
    <source>
        <dbReference type="RuleBase" id="RU000688"/>
    </source>
</evidence>
<organism evidence="12 13">
    <name type="scientific">Culter alburnus</name>
    <name type="common">Topmouth culter</name>
    <dbReference type="NCBI Taxonomy" id="194366"/>
    <lineage>
        <taxon>Eukaryota</taxon>
        <taxon>Metazoa</taxon>
        <taxon>Chordata</taxon>
        <taxon>Craniata</taxon>
        <taxon>Vertebrata</taxon>
        <taxon>Euteleostomi</taxon>
        <taxon>Actinopterygii</taxon>
        <taxon>Neopterygii</taxon>
        <taxon>Teleostei</taxon>
        <taxon>Ostariophysi</taxon>
        <taxon>Cypriniformes</taxon>
        <taxon>Xenocyprididae</taxon>
        <taxon>Xenocypridinae</taxon>
        <taxon>Culter</taxon>
    </lineage>
</organism>
<comment type="caution">
    <text evidence="12">The sequence shown here is derived from an EMBL/GenBank/DDBJ whole genome shotgun (WGS) entry which is preliminary data.</text>
</comment>
<sequence>MEQNTSINGSTGVNFDEEELWHERWEYYRKHDIAAPLFVWIISVVEIPVMILTLVALCALIKSQRSAPVFVIHLILSDLIQIICMIMKTIDWTPEVHYAFKLYIFFRAYHYSLIAGVYFMACVAFERYLLVSHPIWYKSHHSLKVSCVVSVIIWFVPLIFADIDSDYLYFRYVKRSIGCLIPYPIIILCFVGTRRGLSHAISLTSLKRQLILGSLFMVLLTYTFLILPHIILSFIDKIDPNMWKSLLFIRVYYFFQFLLYLNPLADSILYLFMRPDAGDLMKSVRCCCRTDTHQNSTHSRDEHSRDSRATFACCVSVQNPASRSQTACSSV</sequence>
<evidence type="ECO:0000256" key="4">
    <source>
        <dbReference type="ARBA" id="ARBA00023040"/>
    </source>
</evidence>
<dbReference type="PRINTS" id="PR00237">
    <property type="entry name" value="GPCRRHODOPSN"/>
</dbReference>
<evidence type="ECO:0000256" key="3">
    <source>
        <dbReference type="ARBA" id="ARBA00022989"/>
    </source>
</evidence>
<dbReference type="InterPro" id="IPR000276">
    <property type="entry name" value="GPCR_Rhodpsn"/>
</dbReference>
<gene>
    <name evidence="12" type="ORF">ABG768_012448</name>
</gene>
<dbReference type="GO" id="GO:0007200">
    <property type="term" value="P:phospholipase C-activating G protein-coupled receptor signaling pathway"/>
    <property type="evidence" value="ECO:0007669"/>
    <property type="project" value="TreeGrafter"/>
</dbReference>
<evidence type="ECO:0000256" key="1">
    <source>
        <dbReference type="ARBA" id="ARBA00004141"/>
    </source>
</evidence>
<evidence type="ECO:0000259" key="11">
    <source>
        <dbReference type="PROSITE" id="PS50262"/>
    </source>
</evidence>
<dbReference type="GO" id="GO:0035025">
    <property type="term" value="P:positive regulation of Rho protein signal transduction"/>
    <property type="evidence" value="ECO:0007669"/>
    <property type="project" value="TreeGrafter"/>
</dbReference>
<proteinExistence type="inferred from homology"/>
<evidence type="ECO:0000313" key="12">
    <source>
        <dbReference type="EMBL" id="KAK9979001.1"/>
    </source>
</evidence>
<dbReference type="InterPro" id="IPR017452">
    <property type="entry name" value="GPCR_Rhodpsn_7TM"/>
</dbReference>
<feature type="transmembrane region" description="Helical" evidence="10">
    <location>
        <begin position="142"/>
        <end position="160"/>
    </location>
</feature>
<feature type="transmembrane region" description="Helical" evidence="10">
    <location>
        <begin position="172"/>
        <end position="191"/>
    </location>
</feature>
<dbReference type="PROSITE" id="PS50262">
    <property type="entry name" value="G_PROTEIN_RECEP_F1_2"/>
    <property type="match status" value="1"/>
</dbReference>
<dbReference type="Proteomes" id="UP001479290">
    <property type="component" value="Unassembled WGS sequence"/>
</dbReference>
<keyword evidence="13" id="KW-1185">Reference proteome</keyword>
<dbReference type="PANTHER" id="PTHR24232">
    <property type="entry name" value="G-PROTEIN COUPLED RECEPTOR"/>
    <property type="match status" value="1"/>
</dbReference>
<dbReference type="EMBL" id="JAWDJR010000002">
    <property type="protein sequence ID" value="KAK9979001.1"/>
    <property type="molecule type" value="Genomic_DNA"/>
</dbReference>
<keyword evidence="6 9" id="KW-0675">Receptor</keyword>
<dbReference type="PROSITE" id="PS00237">
    <property type="entry name" value="G_PROTEIN_RECEP_F1_1"/>
    <property type="match status" value="1"/>
</dbReference>
<evidence type="ECO:0000256" key="10">
    <source>
        <dbReference type="SAM" id="Phobius"/>
    </source>
</evidence>
<evidence type="ECO:0000256" key="7">
    <source>
        <dbReference type="ARBA" id="ARBA00023180"/>
    </source>
</evidence>
<feature type="domain" description="G-protein coupled receptors family 1 profile" evidence="11">
    <location>
        <begin position="49"/>
        <end position="270"/>
    </location>
</feature>
<feature type="transmembrane region" description="Helical" evidence="10">
    <location>
        <begin position="211"/>
        <end position="231"/>
    </location>
</feature>
<evidence type="ECO:0000256" key="2">
    <source>
        <dbReference type="ARBA" id="ARBA00022692"/>
    </source>
</evidence>
<evidence type="ECO:0000313" key="13">
    <source>
        <dbReference type="Proteomes" id="UP001479290"/>
    </source>
</evidence>
<dbReference type="AlphaFoldDB" id="A0AAW2B1F2"/>
<reference evidence="12 13" key="1">
    <citation type="submission" date="2024-05" db="EMBL/GenBank/DDBJ databases">
        <title>A high-quality chromosomal-level genome assembly of Topmouth culter (Culter alburnus).</title>
        <authorList>
            <person name="Zhao H."/>
        </authorList>
    </citation>
    <scope>NUCLEOTIDE SEQUENCE [LARGE SCALE GENOMIC DNA]</scope>
    <source>
        <strain evidence="12">CATC2023</strain>
        <tissue evidence="12">Muscle</tissue>
    </source>
</reference>
<feature type="transmembrane region" description="Helical" evidence="10">
    <location>
        <begin position="37"/>
        <end position="60"/>
    </location>
</feature>
<keyword evidence="4 9" id="KW-0297">G-protein coupled receptor</keyword>
<feature type="transmembrane region" description="Helical" evidence="10">
    <location>
        <begin position="108"/>
        <end position="130"/>
    </location>
</feature>
<dbReference type="GO" id="GO:0004930">
    <property type="term" value="F:G protein-coupled receptor activity"/>
    <property type="evidence" value="ECO:0007669"/>
    <property type="project" value="UniProtKB-KW"/>
</dbReference>
<name>A0AAW2B1F2_CULAL</name>
<comment type="subcellular location">
    <subcellularLocation>
        <location evidence="1">Membrane</location>
        <topology evidence="1">Multi-pass membrane protein</topology>
    </subcellularLocation>
</comment>
<keyword evidence="8 9" id="KW-0807">Transducer</keyword>
<feature type="transmembrane region" description="Helical" evidence="10">
    <location>
        <begin position="67"/>
        <end position="88"/>
    </location>
</feature>
<dbReference type="PANTHER" id="PTHR24232:SF85">
    <property type="entry name" value="G-PROTEIN COUPLED RECEPTOR 4"/>
    <property type="match status" value="1"/>
</dbReference>
<dbReference type="Pfam" id="PF00001">
    <property type="entry name" value="7tm_1"/>
    <property type="match status" value="1"/>
</dbReference>
<keyword evidence="3 10" id="KW-1133">Transmembrane helix</keyword>
<evidence type="ECO:0000256" key="8">
    <source>
        <dbReference type="ARBA" id="ARBA00023224"/>
    </source>
</evidence>
<comment type="similarity">
    <text evidence="9">Belongs to the G-protein coupled receptor 1 family.</text>
</comment>
<dbReference type="SUPFAM" id="SSF81321">
    <property type="entry name" value="Family A G protein-coupled receptor-like"/>
    <property type="match status" value="1"/>
</dbReference>
<dbReference type="GO" id="GO:0005886">
    <property type="term" value="C:plasma membrane"/>
    <property type="evidence" value="ECO:0007669"/>
    <property type="project" value="TreeGrafter"/>
</dbReference>
<protein>
    <recommendedName>
        <fullName evidence="11">G-protein coupled receptors family 1 profile domain-containing protein</fullName>
    </recommendedName>
</protein>
<evidence type="ECO:0000256" key="5">
    <source>
        <dbReference type="ARBA" id="ARBA00023136"/>
    </source>
</evidence>
<accession>A0AAW2B1F2</accession>